<evidence type="ECO:0000313" key="2">
    <source>
        <dbReference type="Proteomes" id="UP000229511"/>
    </source>
</evidence>
<dbReference type="EMBL" id="KU998252">
    <property type="protein sequence ID" value="ANA87315.1"/>
    <property type="molecule type" value="Genomic_DNA"/>
</dbReference>
<name>A0A160DGW7_9CAUD</name>
<organism evidence="1 2">
    <name type="scientific">Gordonia phage PatrickStar</name>
    <dbReference type="NCBI Taxonomy" id="1838076"/>
    <lineage>
        <taxon>Viruses</taxon>
        <taxon>Duplodnaviria</taxon>
        <taxon>Heunggongvirae</taxon>
        <taxon>Uroviricota</taxon>
        <taxon>Caudoviricetes</taxon>
        <taxon>Orchidvirus</taxon>
        <taxon>Orchidvirus orchid</taxon>
    </lineage>
</organism>
<sequence length="68" mass="7560">MSASEKDKGKLRVSVVVDAEVDEAEWMEHYGDYIRKHGLSPSATFGKAVKKQSKIGMMSLGLETLEMK</sequence>
<reference evidence="1 2" key="1">
    <citation type="submission" date="2016-03" db="EMBL/GenBank/DDBJ databases">
        <authorList>
            <person name="Rimple P."/>
            <person name="Montgomery M.T."/>
            <person name="Guerrero C.A."/>
            <person name="Mavrich T.N."/>
            <person name="Pope W.H."/>
            <person name="Garlena R.A."/>
            <person name="Russell D.A."/>
            <person name="Jacobs-Sera D."/>
            <person name="Hendrix R.W."/>
            <person name="Hatfull G.F."/>
        </authorList>
    </citation>
    <scope>NUCLEOTIDE SEQUENCE [LARGE SCALE GENOMIC DNA]</scope>
</reference>
<proteinExistence type="predicted"/>
<accession>A0A160DGW7</accession>
<gene>
    <name evidence="1" type="primary">81</name>
    <name evidence="1" type="ORF">PBI_PATRICKSTAR_81</name>
</gene>
<protein>
    <submittedName>
        <fullName evidence="1">Uncharacterized protein</fullName>
    </submittedName>
</protein>
<dbReference type="Proteomes" id="UP000229511">
    <property type="component" value="Genome"/>
</dbReference>
<evidence type="ECO:0000313" key="1">
    <source>
        <dbReference type="EMBL" id="ANA87315.1"/>
    </source>
</evidence>